<name>A0A167AXS8_COLIC</name>
<dbReference type="InterPro" id="IPR023213">
    <property type="entry name" value="CAT-like_dom_sf"/>
</dbReference>
<keyword evidence="3" id="KW-1185">Reference proteome</keyword>
<dbReference type="InterPro" id="IPR050317">
    <property type="entry name" value="Plant_Fungal_Acyltransferase"/>
</dbReference>
<sequence>METSNKPGAKQLTPLDWLMPRYYMPQIYCFPSSNSRLRQSLQDGLSGLVTDIPFLLSGVVSQKQPLGSVALGDPYRSVSDCFTWQDLSSELDYNSLKKDHFPLPVFNEHDIIVPNTLKRPLPVPAPVFWARLTLVRGGAFLYVGLHHSVADMTGFGSIVKLWASYCRTGSSSAAGFDPSWLDRSAFCNLASSIPIGINQGNIPGGLFYDDYLMPAAQAPCKPPQDRQFTTAIFHFAPGALEQLKIAANAEISALEDAGLPWVSTNDVLTALLWSAVVCAEYDTSSTSDSDDVSHMALPVNFRSRWNPPLPNDYLGAACARASVISSKRDLLQLASAPWIGRTSKRDHDGFFEPKSARLLAKVSIAVRRAIMGVDVDELRRAIAFTASQSDLSRITQQPIQALMITSWADQGACELDWGNVVGRCDAVRFATFPTKVRPIILPRLHDGEGGGLEVLVSLNQEEIKRFRESALVKQFGSLRTSVFLGNQ</sequence>
<evidence type="ECO:0000313" key="3">
    <source>
        <dbReference type="Proteomes" id="UP000076584"/>
    </source>
</evidence>
<dbReference type="Pfam" id="PF02458">
    <property type="entry name" value="Transferase"/>
    <property type="match status" value="1"/>
</dbReference>
<dbReference type="Gene3D" id="3.30.559.10">
    <property type="entry name" value="Chloramphenicol acetyltransferase-like domain"/>
    <property type="match status" value="2"/>
</dbReference>
<dbReference type="GO" id="GO:0016747">
    <property type="term" value="F:acyltransferase activity, transferring groups other than amino-acyl groups"/>
    <property type="evidence" value="ECO:0007669"/>
    <property type="project" value="TreeGrafter"/>
</dbReference>
<dbReference type="AlphaFoldDB" id="A0A167AXS8"/>
<evidence type="ECO:0000256" key="1">
    <source>
        <dbReference type="ARBA" id="ARBA00022679"/>
    </source>
</evidence>
<comment type="caution">
    <text evidence="2">The sequence shown here is derived from an EMBL/GenBank/DDBJ whole genome shotgun (WGS) entry which is preliminary data.</text>
</comment>
<proteinExistence type="predicted"/>
<dbReference type="STRING" id="1573173.A0A167AXS8"/>
<dbReference type="GO" id="GO:0044550">
    <property type="term" value="P:secondary metabolite biosynthetic process"/>
    <property type="evidence" value="ECO:0007669"/>
    <property type="project" value="TreeGrafter"/>
</dbReference>
<evidence type="ECO:0000313" key="2">
    <source>
        <dbReference type="EMBL" id="KZL80651.1"/>
    </source>
</evidence>
<accession>A0A167AXS8</accession>
<reference evidence="2 3" key="1">
    <citation type="submission" date="2015-06" db="EMBL/GenBank/DDBJ databases">
        <title>Survival trade-offs in plant roots during colonization by closely related pathogenic and mutualistic fungi.</title>
        <authorList>
            <person name="Hacquard S."/>
            <person name="Kracher B."/>
            <person name="Hiruma K."/>
            <person name="Weinman A."/>
            <person name="Muench P."/>
            <person name="Garrido Oter R."/>
            <person name="Ver Loren van Themaat E."/>
            <person name="Dallerey J.-F."/>
            <person name="Damm U."/>
            <person name="Henrissat B."/>
            <person name="Lespinet O."/>
            <person name="Thon M."/>
            <person name="Kemen E."/>
            <person name="McHardy A.C."/>
            <person name="Schulze-Lefert P."/>
            <person name="O'Connell R.J."/>
        </authorList>
    </citation>
    <scope>NUCLEOTIDE SEQUENCE [LARGE SCALE GENOMIC DNA]</scope>
    <source>
        <strain evidence="2 3">MAFF 238704</strain>
    </source>
</reference>
<dbReference type="EMBL" id="LFIW01001839">
    <property type="protein sequence ID" value="KZL80651.1"/>
    <property type="molecule type" value="Genomic_DNA"/>
</dbReference>
<dbReference type="Proteomes" id="UP000076584">
    <property type="component" value="Unassembled WGS sequence"/>
</dbReference>
<keyword evidence="1 2" id="KW-0808">Transferase</keyword>
<dbReference type="PANTHER" id="PTHR31642:SF310">
    <property type="entry name" value="FATTY ALCOHOL:CAFFEOYL-COA ACYLTRANSFERASE"/>
    <property type="match status" value="1"/>
</dbReference>
<organism evidence="2 3">
    <name type="scientific">Colletotrichum incanum</name>
    <name type="common">Soybean anthracnose fungus</name>
    <dbReference type="NCBI Taxonomy" id="1573173"/>
    <lineage>
        <taxon>Eukaryota</taxon>
        <taxon>Fungi</taxon>
        <taxon>Dikarya</taxon>
        <taxon>Ascomycota</taxon>
        <taxon>Pezizomycotina</taxon>
        <taxon>Sordariomycetes</taxon>
        <taxon>Hypocreomycetidae</taxon>
        <taxon>Glomerellales</taxon>
        <taxon>Glomerellaceae</taxon>
        <taxon>Colletotrichum</taxon>
        <taxon>Colletotrichum spaethianum species complex</taxon>
    </lineage>
</organism>
<gene>
    <name evidence="2" type="ORF">CI238_08317</name>
</gene>
<protein>
    <submittedName>
        <fullName evidence="2">Trichothecene 3-o-acetyltransferase</fullName>
    </submittedName>
</protein>
<dbReference type="PANTHER" id="PTHR31642">
    <property type="entry name" value="TRICHOTHECENE 3-O-ACETYLTRANSFERASE"/>
    <property type="match status" value="1"/>
</dbReference>